<keyword evidence="2" id="KW-1185">Reference proteome</keyword>
<proteinExistence type="predicted"/>
<name>A0A1W1XR22_9CLOT</name>
<evidence type="ECO:0000313" key="1">
    <source>
        <dbReference type="EMBL" id="SMC26324.1"/>
    </source>
</evidence>
<dbReference type="STRING" id="1121291.SAMN02745134_02785"/>
<reference evidence="1 2" key="1">
    <citation type="submission" date="2017-04" db="EMBL/GenBank/DDBJ databases">
        <authorList>
            <person name="Afonso C.L."/>
            <person name="Miller P.J."/>
            <person name="Scott M.A."/>
            <person name="Spackman E."/>
            <person name="Goraichik I."/>
            <person name="Dimitrov K.M."/>
            <person name="Suarez D.L."/>
            <person name="Swayne D.E."/>
        </authorList>
    </citation>
    <scope>NUCLEOTIDE SEQUENCE [LARGE SCALE GENOMIC DNA]</scope>
    <source>
        <strain evidence="1 2">DSM 12555</strain>
    </source>
</reference>
<accession>A0A1W1XR22</accession>
<gene>
    <name evidence="1" type="ORF">SAMN02745134_02785</name>
</gene>
<dbReference type="Proteomes" id="UP000192468">
    <property type="component" value="Unassembled WGS sequence"/>
</dbReference>
<organism evidence="1 2">
    <name type="scientific">Clostridium acidisoli DSM 12555</name>
    <dbReference type="NCBI Taxonomy" id="1121291"/>
    <lineage>
        <taxon>Bacteria</taxon>
        <taxon>Bacillati</taxon>
        <taxon>Bacillota</taxon>
        <taxon>Clostridia</taxon>
        <taxon>Eubacteriales</taxon>
        <taxon>Clostridiaceae</taxon>
        <taxon>Clostridium</taxon>
    </lineage>
</organism>
<protein>
    <submittedName>
        <fullName evidence="1">Uncharacterized protein</fullName>
    </submittedName>
</protein>
<evidence type="ECO:0000313" key="2">
    <source>
        <dbReference type="Proteomes" id="UP000192468"/>
    </source>
</evidence>
<dbReference type="AlphaFoldDB" id="A0A1W1XR22"/>
<dbReference type="EMBL" id="FWXH01000012">
    <property type="protein sequence ID" value="SMC26324.1"/>
    <property type="molecule type" value="Genomic_DNA"/>
</dbReference>
<sequence>MYLNNEGELEAQIMMEEVLHIVFCGKKSYDYKYGNDFSKVSSLFSKVIF</sequence>